<reference evidence="2" key="1">
    <citation type="journal article" date="2020" name="mSystems">
        <title>Genome- and Community-Level Interaction Insights into Carbon Utilization and Element Cycling Functions of Hydrothermarchaeota in Hydrothermal Sediment.</title>
        <authorList>
            <person name="Zhou Z."/>
            <person name="Liu Y."/>
            <person name="Xu W."/>
            <person name="Pan J."/>
            <person name="Luo Z.H."/>
            <person name="Li M."/>
        </authorList>
    </citation>
    <scope>NUCLEOTIDE SEQUENCE [LARGE SCALE GENOMIC DNA]</scope>
    <source>
        <strain evidence="2">HyVt-45</strain>
    </source>
</reference>
<proteinExistence type="predicted"/>
<evidence type="ECO:0000259" key="1">
    <source>
        <dbReference type="Pfam" id="PF01902"/>
    </source>
</evidence>
<organism evidence="2">
    <name type="scientific">Desulfofervidus auxilii</name>
    <dbReference type="NCBI Taxonomy" id="1621989"/>
    <lineage>
        <taxon>Bacteria</taxon>
        <taxon>Pseudomonadati</taxon>
        <taxon>Thermodesulfobacteriota</taxon>
        <taxon>Candidatus Desulfofervidia</taxon>
        <taxon>Candidatus Desulfofervidales</taxon>
        <taxon>Candidatus Desulfofervidaceae</taxon>
        <taxon>Candidatus Desulfofervidus</taxon>
    </lineage>
</organism>
<dbReference type="SUPFAM" id="SSF52402">
    <property type="entry name" value="Adenine nucleotide alpha hydrolases-like"/>
    <property type="match status" value="1"/>
</dbReference>
<dbReference type="EMBL" id="DRKW01000177">
    <property type="protein sequence ID" value="HEB74183.1"/>
    <property type="molecule type" value="Genomic_DNA"/>
</dbReference>
<dbReference type="AlphaFoldDB" id="A0A7V1N2N7"/>
<accession>A0A7V1N2N7</accession>
<dbReference type="Gene3D" id="3.90.1490.10">
    <property type="entry name" value="putative n-type atp pyrophosphatase, domain 2"/>
    <property type="match status" value="1"/>
</dbReference>
<dbReference type="Pfam" id="PF01902">
    <property type="entry name" value="Diphthami_syn_2"/>
    <property type="match status" value="1"/>
</dbReference>
<feature type="domain" description="Diphthamide synthase" evidence="1">
    <location>
        <begin position="2"/>
        <end position="69"/>
    </location>
</feature>
<gene>
    <name evidence="2" type="ORF">ENJ03_03070</name>
</gene>
<dbReference type="InterPro" id="IPR002761">
    <property type="entry name" value="Diphthami_syn_dom"/>
</dbReference>
<comment type="caution">
    <text evidence="2">The sequence shown here is derived from an EMBL/GenBank/DDBJ whole genome shotgun (WGS) entry which is preliminary data.</text>
</comment>
<name>A0A7V1N2N7_DESA2</name>
<dbReference type="Proteomes" id="UP000886268">
    <property type="component" value="Unassembled WGS sequence"/>
</dbReference>
<sequence>MATSFDKNWLGRKIDKKFLQELKTLEEIDLCGENGEYHTFVTDGPIFKKRIKILETKIVNQGKNLFLDILSYFIEVK</sequence>
<evidence type="ECO:0000313" key="2">
    <source>
        <dbReference type="EMBL" id="HEB74183.1"/>
    </source>
</evidence>
<protein>
    <recommendedName>
        <fullName evidence="1">Diphthamide synthase domain-containing protein</fullName>
    </recommendedName>
</protein>